<reference evidence="4 5" key="1">
    <citation type="submission" date="2020-03" db="EMBL/GenBank/DDBJ databases">
        <title>Dissostichus mawsoni Genome sequencing and assembly.</title>
        <authorList>
            <person name="Park H."/>
        </authorList>
    </citation>
    <scope>NUCLEOTIDE SEQUENCE [LARGE SCALE GENOMIC DNA]</scope>
    <source>
        <strain evidence="4">DM0001</strain>
        <tissue evidence="4">Muscle</tissue>
    </source>
</reference>
<feature type="domain" description="Ferlin C-terminal" evidence="3">
    <location>
        <begin position="8"/>
        <end position="93"/>
    </location>
</feature>
<dbReference type="AlphaFoldDB" id="A0A7J5YNT7"/>
<evidence type="ECO:0000313" key="4">
    <source>
        <dbReference type="EMBL" id="KAF3849938.1"/>
    </source>
</evidence>
<dbReference type="Proteomes" id="UP000518266">
    <property type="component" value="Unassembled WGS sequence"/>
</dbReference>
<organism evidence="4 5">
    <name type="scientific">Dissostichus mawsoni</name>
    <name type="common">Antarctic cod</name>
    <dbReference type="NCBI Taxonomy" id="36200"/>
    <lineage>
        <taxon>Eukaryota</taxon>
        <taxon>Metazoa</taxon>
        <taxon>Chordata</taxon>
        <taxon>Craniata</taxon>
        <taxon>Vertebrata</taxon>
        <taxon>Euteleostomi</taxon>
        <taxon>Actinopterygii</taxon>
        <taxon>Neopterygii</taxon>
        <taxon>Teleostei</taxon>
        <taxon>Neoteleostei</taxon>
        <taxon>Acanthomorphata</taxon>
        <taxon>Eupercaria</taxon>
        <taxon>Perciformes</taxon>
        <taxon>Notothenioidei</taxon>
        <taxon>Nototheniidae</taxon>
        <taxon>Dissostichus</taxon>
    </lineage>
</organism>
<feature type="transmembrane region" description="Helical" evidence="2">
    <location>
        <begin position="65"/>
        <end position="85"/>
    </location>
</feature>
<keyword evidence="2" id="KW-1133">Transmembrane helix</keyword>
<proteinExistence type="predicted"/>
<sequence length="98" mass="10872">MDGEMGETQRADGEPEGENKESQSAYHSHVFLLSAPFRPSSSLSWLLSPLRTLCLLVWRLYRLPCLLLLAALLGLLFLALLLFSVPSELSHKLFNSAG</sequence>
<gene>
    <name evidence="4" type="ORF">F7725_019657</name>
</gene>
<evidence type="ECO:0000313" key="5">
    <source>
        <dbReference type="Proteomes" id="UP000518266"/>
    </source>
</evidence>
<dbReference type="EMBL" id="JAAKFY010000011">
    <property type="protein sequence ID" value="KAF3849938.1"/>
    <property type="molecule type" value="Genomic_DNA"/>
</dbReference>
<keyword evidence="2" id="KW-0472">Membrane</keyword>
<feature type="compositionally biased region" description="Basic and acidic residues" evidence="1">
    <location>
        <begin position="7"/>
        <end position="21"/>
    </location>
</feature>
<comment type="caution">
    <text evidence="4">The sequence shown here is derived from an EMBL/GenBank/DDBJ whole genome shotgun (WGS) entry which is preliminary data.</text>
</comment>
<name>A0A7J5YNT7_DISMA</name>
<evidence type="ECO:0000256" key="2">
    <source>
        <dbReference type="SAM" id="Phobius"/>
    </source>
</evidence>
<dbReference type="InterPro" id="IPR032362">
    <property type="entry name" value="Ferlin_C"/>
</dbReference>
<protein>
    <recommendedName>
        <fullName evidence="3">Ferlin C-terminal domain-containing protein</fullName>
    </recommendedName>
</protein>
<evidence type="ECO:0000259" key="3">
    <source>
        <dbReference type="Pfam" id="PF16165"/>
    </source>
</evidence>
<keyword evidence="2" id="KW-0812">Transmembrane</keyword>
<dbReference type="Pfam" id="PF16165">
    <property type="entry name" value="Ferlin_C"/>
    <property type="match status" value="1"/>
</dbReference>
<accession>A0A7J5YNT7</accession>
<evidence type="ECO:0000256" key="1">
    <source>
        <dbReference type="SAM" id="MobiDB-lite"/>
    </source>
</evidence>
<feature type="region of interest" description="Disordered" evidence="1">
    <location>
        <begin position="1"/>
        <end position="23"/>
    </location>
</feature>
<keyword evidence="5" id="KW-1185">Reference proteome</keyword>